<evidence type="ECO:0008006" key="5">
    <source>
        <dbReference type="Google" id="ProtNLM"/>
    </source>
</evidence>
<feature type="region of interest" description="Disordered" evidence="2">
    <location>
        <begin position="251"/>
        <end position="384"/>
    </location>
</feature>
<feature type="compositionally biased region" description="Acidic residues" evidence="2">
    <location>
        <begin position="203"/>
        <end position="222"/>
    </location>
</feature>
<evidence type="ECO:0000256" key="2">
    <source>
        <dbReference type="SAM" id="MobiDB-lite"/>
    </source>
</evidence>
<dbReference type="EMBL" id="KN832139">
    <property type="protein sequence ID" value="KIN93732.1"/>
    <property type="molecule type" value="Genomic_DNA"/>
</dbReference>
<dbReference type="AlphaFoldDB" id="A0A0C3I9D8"/>
<feature type="compositionally biased region" description="Pro residues" evidence="2">
    <location>
        <begin position="359"/>
        <end position="371"/>
    </location>
</feature>
<feature type="coiled-coil region" evidence="1">
    <location>
        <begin position="436"/>
        <end position="488"/>
    </location>
</feature>
<proteinExistence type="predicted"/>
<keyword evidence="4" id="KW-1185">Reference proteome</keyword>
<feature type="compositionally biased region" description="Pro residues" evidence="2">
    <location>
        <begin position="327"/>
        <end position="348"/>
    </location>
</feature>
<keyword evidence="1" id="KW-0175">Coiled coil</keyword>
<feature type="region of interest" description="Disordered" evidence="2">
    <location>
        <begin position="149"/>
        <end position="238"/>
    </location>
</feature>
<reference evidence="4" key="2">
    <citation type="submission" date="2015-01" db="EMBL/GenBank/DDBJ databases">
        <title>Evolutionary Origins and Diversification of the Mycorrhizal Mutualists.</title>
        <authorList>
            <consortium name="DOE Joint Genome Institute"/>
            <consortium name="Mycorrhizal Genomics Consortium"/>
            <person name="Kohler A."/>
            <person name="Kuo A."/>
            <person name="Nagy L.G."/>
            <person name="Floudas D."/>
            <person name="Copeland A."/>
            <person name="Barry K.W."/>
            <person name="Cichocki N."/>
            <person name="Veneault-Fourrey C."/>
            <person name="LaButti K."/>
            <person name="Lindquist E.A."/>
            <person name="Lipzen A."/>
            <person name="Lundell T."/>
            <person name="Morin E."/>
            <person name="Murat C."/>
            <person name="Riley R."/>
            <person name="Ohm R."/>
            <person name="Sun H."/>
            <person name="Tunlid A."/>
            <person name="Henrissat B."/>
            <person name="Grigoriev I.V."/>
            <person name="Hibbett D.S."/>
            <person name="Martin F."/>
        </authorList>
    </citation>
    <scope>NUCLEOTIDE SEQUENCE [LARGE SCALE GENOMIC DNA]</scope>
    <source>
        <strain evidence="4">Marx 270</strain>
    </source>
</reference>
<sequence length="488" mass="54098">MSHPPVDMQAYSIRDARPVFSMRDQAIISLSAALRHVRVLIDTAPQPEESLEAIYEWVADWDQTWASIYSWWKYVNENEISIPKVRDANLCDMTEESAMEQNEVIPAVIAIADLRRPEGQRRFHIDDVFEDYQERVEERARLEAERLAKAPSMCTHGQAARGEGQDHAPEDTEGNPSRGAARSTGGGSGSASKGKGKQKATSEEDELADDVDDDEGDSEGEGEPGPSAKRPRVAGDNEPCETCAQANLRCVGEPESSCKRCQKAKRKCSRSRGVGRKRKNSGTVGEAGPSHKWVRSITTSKVTPAEPVIGPAKKLTLKIPARKRQPDPTPTRSPLPQPTPSPHDPLPTPHLFFCRATPTPGPSFEPSPAPVDEPGAALPIDEPQVKSEPFFATATGLLEEPEYVEVPAQSNTPPATEIPEVEYPHKQSTANIVEHLQVLEARAEDEEFELEQVYRLLEMLARRVTHRIETARARQEELRRLKDDLRDL</sequence>
<reference evidence="3 4" key="1">
    <citation type="submission" date="2014-04" db="EMBL/GenBank/DDBJ databases">
        <authorList>
            <consortium name="DOE Joint Genome Institute"/>
            <person name="Kuo A."/>
            <person name="Kohler A."/>
            <person name="Costa M.D."/>
            <person name="Nagy L.G."/>
            <person name="Floudas D."/>
            <person name="Copeland A."/>
            <person name="Barry K.W."/>
            <person name="Cichocki N."/>
            <person name="Veneault-Fourrey C."/>
            <person name="LaButti K."/>
            <person name="Lindquist E.A."/>
            <person name="Lipzen A."/>
            <person name="Lundell T."/>
            <person name="Morin E."/>
            <person name="Murat C."/>
            <person name="Sun H."/>
            <person name="Tunlid A."/>
            <person name="Henrissat B."/>
            <person name="Grigoriev I.V."/>
            <person name="Hibbett D.S."/>
            <person name="Martin F."/>
            <person name="Nordberg H.P."/>
            <person name="Cantor M.N."/>
            <person name="Hua S.X."/>
        </authorList>
    </citation>
    <scope>NUCLEOTIDE SEQUENCE [LARGE SCALE GENOMIC DNA]</scope>
    <source>
        <strain evidence="3 4">Marx 270</strain>
    </source>
</reference>
<evidence type="ECO:0000256" key="1">
    <source>
        <dbReference type="SAM" id="Coils"/>
    </source>
</evidence>
<organism evidence="3 4">
    <name type="scientific">Pisolithus tinctorius Marx 270</name>
    <dbReference type="NCBI Taxonomy" id="870435"/>
    <lineage>
        <taxon>Eukaryota</taxon>
        <taxon>Fungi</taxon>
        <taxon>Dikarya</taxon>
        <taxon>Basidiomycota</taxon>
        <taxon>Agaricomycotina</taxon>
        <taxon>Agaricomycetes</taxon>
        <taxon>Agaricomycetidae</taxon>
        <taxon>Boletales</taxon>
        <taxon>Sclerodermatineae</taxon>
        <taxon>Pisolithaceae</taxon>
        <taxon>Pisolithus</taxon>
    </lineage>
</organism>
<dbReference type="Proteomes" id="UP000054217">
    <property type="component" value="Unassembled WGS sequence"/>
</dbReference>
<evidence type="ECO:0000313" key="3">
    <source>
        <dbReference type="EMBL" id="KIN93732.1"/>
    </source>
</evidence>
<dbReference type="InParanoid" id="A0A0C3I9D8"/>
<gene>
    <name evidence="3" type="ORF">M404DRAFT_35786</name>
</gene>
<dbReference type="HOGENOM" id="CLU_035057_2_0_1"/>
<accession>A0A0C3I9D8</accession>
<protein>
    <recommendedName>
        <fullName evidence="5">Zn(2)-C6 fungal-type domain-containing protein</fullName>
    </recommendedName>
</protein>
<evidence type="ECO:0000313" key="4">
    <source>
        <dbReference type="Proteomes" id="UP000054217"/>
    </source>
</evidence>
<feature type="compositionally biased region" description="Basic residues" evidence="2">
    <location>
        <begin position="260"/>
        <end position="280"/>
    </location>
</feature>
<name>A0A0C3I9D8_PISTI</name>